<dbReference type="Pfam" id="PF05181">
    <property type="entry name" value="XPA_C"/>
    <property type="match status" value="1"/>
</dbReference>
<feature type="domain" description="Acyl-CoA thioesterase-like C-terminal" evidence="14">
    <location>
        <begin position="493"/>
        <end position="605"/>
    </location>
</feature>
<dbReference type="InterPro" id="IPR029069">
    <property type="entry name" value="HotDog_dom_sf"/>
</dbReference>
<keyword evidence="5" id="KW-0863">Zinc-finger</keyword>
<dbReference type="FunFam" id="3.90.530.10:FF:000003">
    <property type="entry name" value="Dna repair rad14 protein"/>
    <property type="match status" value="1"/>
</dbReference>
<dbReference type="PANTHER" id="PTHR10142:SF0">
    <property type="entry name" value="DNA REPAIR PROTEIN COMPLEMENTING XP-A CELLS"/>
    <property type="match status" value="1"/>
</dbReference>
<dbReference type="InterPro" id="IPR000465">
    <property type="entry name" value="XPA/RAD14"/>
</dbReference>
<dbReference type="InterPro" id="IPR042171">
    <property type="entry name" value="Acyl-CoA_hotdog"/>
</dbReference>
<dbReference type="InterPro" id="IPR049449">
    <property type="entry name" value="TesB_ACOT8-like_N"/>
</dbReference>
<feature type="compositionally biased region" description="Polar residues" evidence="11">
    <location>
        <begin position="51"/>
        <end position="62"/>
    </location>
</feature>
<sequence length="618" mass="70426">MTEFEVGSSTRPSTPPPRSGPSNLDLTPEQVKRIEINRLKAKAKQREREQTSLGTSYTNANNKRPLEVIPAASGSPTAPKPEAKLKRDSRLGKYFDYDLSKMVNSKGGFLLEDGKDMNDELRAKERERERQRAMQAMEPPVFLNKESNPKCNECGSIDIDPTYKTVFRCLVCNSCKNEKPEKYSLLTKTECKEDYLLTDRKCHGAELRDQELMPHLLKANPHKSTFANMMLFLRYQVEAFAWKKWGSPEALDAEYERRVAEKKKKRNKKFEEGLKELRRRTRETVWQRRKDEEHKHVFGQVERDPDGTSRQICHECGFSDAPSHQMESSQPSDALDLEKIDVNLYRSKHLWVPRRSRGVFGGQVISQALVAATNCVAPEYGLHCYFLLSAAPTPILYTVDRVREGRSYVTRAVRAQQNGKIIFIMLCSFQKPEPWQPVTQLPLPPHVPNPDECELIYERSVRLISAPDVDPKVKSYYEDYISERRSSFLSIKRAGVHTSGDGVKYWLYWYKVERMPVASVAMQKCILSYVSDSHFIGVASRTAGLDSTKEGAKRNSMTSDDFNCGDWMLYVIYAPSIGSGRGVVHGRMYTQDGKLIAVMTQEGVVRADVRAPVPASKL</sequence>
<dbReference type="OrthoDB" id="68328at2759"/>
<dbReference type="SUPFAM" id="SSF46955">
    <property type="entry name" value="Putative DNA-binding domain"/>
    <property type="match status" value="1"/>
</dbReference>
<dbReference type="AlphaFoldDB" id="A0A0C3S5S7"/>
<keyword evidence="8" id="KW-0234">DNA repair</keyword>
<dbReference type="PANTHER" id="PTHR10142">
    <property type="entry name" value="DNA REPAIR PROTEIN COMPLEMENTING XP-A CELLS"/>
    <property type="match status" value="1"/>
</dbReference>
<dbReference type="InterPro" id="IPR037129">
    <property type="entry name" value="XPA_sf"/>
</dbReference>
<dbReference type="EMBL" id="KN840446">
    <property type="protein sequence ID" value="KIP11436.1"/>
    <property type="molecule type" value="Genomic_DNA"/>
</dbReference>
<dbReference type="STRING" id="745531.A0A0C3S5S7"/>
<keyword evidence="16" id="KW-1185">Reference proteome</keyword>
<dbReference type="CDD" id="cd03444">
    <property type="entry name" value="Thioesterase_II_repeat1"/>
    <property type="match status" value="1"/>
</dbReference>
<proteinExistence type="inferred from homology"/>
<accession>A0A0C3S5S7</accession>
<dbReference type="CDD" id="cd21077">
    <property type="entry name" value="DBD_Rad14"/>
    <property type="match status" value="1"/>
</dbReference>
<feature type="region of interest" description="Disordered" evidence="11">
    <location>
        <begin position="1"/>
        <end position="85"/>
    </location>
</feature>
<name>A0A0C3S5S7_PHLG1</name>
<gene>
    <name evidence="15" type="ORF">PHLGIDRAFT_21641</name>
</gene>
<feature type="domain" description="Acyl-CoA thioesterase-like N-terminal HotDog" evidence="13">
    <location>
        <begin position="356"/>
        <end position="430"/>
    </location>
</feature>
<keyword evidence="7" id="KW-0238">DNA-binding</keyword>
<dbReference type="GO" id="GO:0070914">
    <property type="term" value="P:UV-damage excision repair"/>
    <property type="evidence" value="ECO:0007669"/>
    <property type="project" value="TreeGrafter"/>
</dbReference>
<keyword evidence="4" id="KW-0227">DNA damage</keyword>
<evidence type="ECO:0000313" key="15">
    <source>
        <dbReference type="EMBL" id="KIP11436.1"/>
    </source>
</evidence>
<dbReference type="Gene3D" id="3.90.530.10">
    <property type="entry name" value="XPA C-terminal domain"/>
    <property type="match status" value="1"/>
</dbReference>
<protein>
    <recommendedName>
        <fullName evidence="10">DNA repair protein RAD14</fullName>
    </recommendedName>
</protein>
<feature type="compositionally biased region" description="Basic and acidic residues" evidence="11">
    <location>
        <begin position="30"/>
        <end position="50"/>
    </location>
</feature>
<comment type="subcellular location">
    <subcellularLocation>
        <location evidence="1">Nucleus</location>
    </subcellularLocation>
</comment>
<evidence type="ECO:0000256" key="3">
    <source>
        <dbReference type="ARBA" id="ARBA00022723"/>
    </source>
</evidence>
<evidence type="ECO:0000259" key="14">
    <source>
        <dbReference type="Pfam" id="PF20789"/>
    </source>
</evidence>
<organism evidence="15 16">
    <name type="scientific">Phlebiopsis gigantea (strain 11061_1 CR5-6)</name>
    <name type="common">White-rot fungus</name>
    <name type="synonym">Peniophora gigantea</name>
    <dbReference type="NCBI Taxonomy" id="745531"/>
    <lineage>
        <taxon>Eukaryota</taxon>
        <taxon>Fungi</taxon>
        <taxon>Dikarya</taxon>
        <taxon>Basidiomycota</taxon>
        <taxon>Agaricomycotina</taxon>
        <taxon>Agaricomycetes</taxon>
        <taxon>Polyporales</taxon>
        <taxon>Phanerochaetaceae</taxon>
        <taxon>Phlebiopsis</taxon>
    </lineage>
</organism>
<dbReference type="GO" id="GO:0003684">
    <property type="term" value="F:damaged DNA binding"/>
    <property type="evidence" value="ECO:0007669"/>
    <property type="project" value="InterPro"/>
</dbReference>
<evidence type="ECO:0000256" key="11">
    <source>
        <dbReference type="SAM" id="MobiDB-lite"/>
    </source>
</evidence>
<comment type="similarity">
    <text evidence="2">Belongs to the XPA family.</text>
</comment>
<evidence type="ECO:0000256" key="4">
    <source>
        <dbReference type="ARBA" id="ARBA00022763"/>
    </source>
</evidence>
<evidence type="ECO:0000256" key="10">
    <source>
        <dbReference type="ARBA" id="ARBA00072989"/>
    </source>
</evidence>
<dbReference type="GO" id="GO:0000110">
    <property type="term" value="C:nucleotide-excision repair factor 1 complex"/>
    <property type="evidence" value="ECO:0007669"/>
    <property type="project" value="TreeGrafter"/>
</dbReference>
<evidence type="ECO:0000313" key="16">
    <source>
        <dbReference type="Proteomes" id="UP000053257"/>
    </source>
</evidence>
<evidence type="ECO:0000256" key="1">
    <source>
        <dbReference type="ARBA" id="ARBA00004123"/>
    </source>
</evidence>
<evidence type="ECO:0000259" key="13">
    <source>
        <dbReference type="Pfam" id="PF13622"/>
    </source>
</evidence>
<dbReference type="HOGENOM" id="CLU_442195_0_0_1"/>
<reference evidence="15 16" key="1">
    <citation type="journal article" date="2014" name="PLoS Genet.">
        <title>Analysis of the Phlebiopsis gigantea genome, transcriptome and secretome provides insight into its pioneer colonization strategies of wood.</title>
        <authorList>
            <person name="Hori C."/>
            <person name="Ishida T."/>
            <person name="Igarashi K."/>
            <person name="Samejima M."/>
            <person name="Suzuki H."/>
            <person name="Master E."/>
            <person name="Ferreira P."/>
            <person name="Ruiz-Duenas F.J."/>
            <person name="Held B."/>
            <person name="Canessa P."/>
            <person name="Larrondo L.F."/>
            <person name="Schmoll M."/>
            <person name="Druzhinina I.S."/>
            <person name="Kubicek C.P."/>
            <person name="Gaskell J.A."/>
            <person name="Kersten P."/>
            <person name="St John F."/>
            <person name="Glasner J."/>
            <person name="Sabat G."/>
            <person name="Splinter BonDurant S."/>
            <person name="Syed K."/>
            <person name="Yadav J."/>
            <person name="Mgbeahuruike A.C."/>
            <person name="Kovalchuk A."/>
            <person name="Asiegbu F.O."/>
            <person name="Lackner G."/>
            <person name="Hoffmeister D."/>
            <person name="Rencoret J."/>
            <person name="Gutierrez A."/>
            <person name="Sun H."/>
            <person name="Lindquist E."/>
            <person name="Barry K."/>
            <person name="Riley R."/>
            <person name="Grigoriev I.V."/>
            <person name="Henrissat B."/>
            <person name="Kues U."/>
            <person name="Berka R.M."/>
            <person name="Martinez A.T."/>
            <person name="Covert S.F."/>
            <person name="Blanchette R.A."/>
            <person name="Cullen D."/>
        </authorList>
    </citation>
    <scope>NUCLEOTIDE SEQUENCE [LARGE SCALE GENOMIC DNA]</scope>
    <source>
        <strain evidence="15 16">11061_1 CR5-6</strain>
    </source>
</reference>
<evidence type="ECO:0000256" key="2">
    <source>
        <dbReference type="ARBA" id="ARBA00005548"/>
    </source>
</evidence>
<keyword evidence="6" id="KW-0862">Zinc</keyword>
<dbReference type="GO" id="GO:1901255">
    <property type="term" value="P:nucleotide-excision repair involved in interstrand cross-link repair"/>
    <property type="evidence" value="ECO:0007669"/>
    <property type="project" value="TreeGrafter"/>
</dbReference>
<dbReference type="CDD" id="cd03445">
    <property type="entry name" value="Thioesterase_II_repeat2"/>
    <property type="match status" value="1"/>
</dbReference>
<dbReference type="GO" id="GO:0006284">
    <property type="term" value="P:base-excision repair"/>
    <property type="evidence" value="ECO:0007669"/>
    <property type="project" value="TreeGrafter"/>
</dbReference>
<dbReference type="Proteomes" id="UP000053257">
    <property type="component" value="Unassembled WGS sequence"/>
</dbReference>
<dbReference type="InterPro" id="IPR022656">
    <property type="entry name" value="XPA_C"/>
</dbReference>
<keyword evidence="3" id="KW-0479">Metal-binding</keyword>
<dbReference type="InterPro" id="IPR049450">
    <property type="entry name" value="ACOT8-like_C"/>
</dbReference>
<dbReference type="GO" id="GO:0000715">
    <property type="term" value="P:nucleotide-excision repair, DNA damage recognition"/>
    <property type="evidence" value="ECO:0007669"/>
    <property type="project" value="TreeGrafter"/>
</dbReference>
<dbReference type="GO" id="GO:0008270">
    <property type="term" value="F:zinc ion binding"/>
    <property type="evidence" value="ECO:0007669"/>
    <property type="project" value="UniProtKB-KW"/>
</dbReference>
<dbReference type="Gene3D" id="2.40.160.210">
    <property type="entry name" value="Acyl-CoA thioesterase, double hotdog domain"/>
    <property type="match status" value="1"/>
</dbReference>
<evidence type="ECO:0000256" key="7">
    <source>
        <dbReference type="ARBA" id="ARBA00023125"/>
    </source>
</evidence>
<dbReference type="InterPro" id="IPR009061">
    <property type="entry name" value="DNA-bd_dom_put_sf"/>
</dbReference>
<dbReference type="NCBIfam" id="TIGR00598">
    <property type="entry name" value="rad14"/>
    <property type="match status" value="1"/>
</dbReference>
<dbReference type="SUPFAM" id="SSF54637">
    <property type="entry name" value="Thioesterase/thiol ester dehydrase-isomerase"/>
    <property type="match status" value="2"/>
</dbReference>
<evidence type="ECO:0000256" key="9">
    <source>
        <dbReference type="ARBA" id="ARBA00023242"/>
    </source>
</evidence>
<feature type="domain" description="XPA C-terminal" evidence="12">
    <location>
        <begin position="182"/>
        <end position="237"/>
    </location>
</feature>
<evidence type="ECO:0000256" key="8">
    <source>
        <dbReference type="ARBA" id="ARBA00023204"/>
    </source>
</evidence>
<dbReference type="Pfam" id="PF20789">
    <property type="entry name" value="4HBT_3C"/>
    <property type="match status" value="1"/>
</dbReference>
<evidence type="ECO:0000259" key="12">
    <source>
        <dbReference type="Pfam" id="PF05181"/>
    </source>
</evidence>
<evidence type="ECO:0000256" key="5">
    <source>
        <dbReference type="ARBA" id="ARBA00022771"/>
    </source>
</evidence>
<keyword evidence="9" id="KW-0539">Nucleus</keyword>
<evidence type="ECO:0000256" key="6">
    <source>
        <dbReference type="ARBA" id="ARBA00022833"/>
    </source>
</evidence>
<dbReference type="Pfam" id="PF13622">
    <property type="entry name" value="4HBT_3"/>
    <property type="match status" value="1"/>
</dbReference>